<reference evidence="1" key="1">
    <citation type="submission" date="2021-01" db="EMBL/GenBank/DDBJ databases">
        <title>Whole genome shotgun sequence of Actinoplanes tereljensis NBRC 105297.</title>
        <authorList>
            <person name="Komaki H."/>
            <person name="Tamura T."/>
        </authorList>
    </citation>
    <scope>NUCLEOTIDE SEQUENCE</scope>
    <source>
        <strain evidence="1">NBRC 105297</strain>
    </source>
</reference>
<accession>A0A919NSE1</accession>
<gene>
    <name evidence="1" type="ORF">Ate02nite_70310</name>
</gene>
<evidence type="ECO:0000313" key="1">
    <source>
        <dbReference type="EMBL" id="GIF24301.1"/>
    </source>
</evidence>
<proteinExistence type="predicted"/>
<comment type="caution">
    <text evidence="1">The sequence shown here is derived from an EMBL/GenBank/DDBJ whole genome shotgun (WGS) entry which is preliminary data.</text>
</comment>
<dbReference type="EMBL" id="BOMY01000044">
    <property type="protein sequence ID" value="GIF24301.1"/>
    <property type="molecule type" value="Genomic_DNA"/>
</dbReference>
<organism evidence="1 2">
    <name type="scientific">Paractinoplanes tereljensis</name>
    <dbReference type="NCBI Taxonomy" id="571912"/>
    <lineage>
        <taxon>Bacteria</taxon>
        <taxon>Bacillati</taxon>
        <taxon>Actinomycetota</taxon>
        <taxon>Actinomycetes</taxon>
        <taxon>Micromonosporales</taxon>
        <taxon>Micromonosporaceae</taxon>
        <taxon>Paractinoplanes</taxon>
    </lineage>
</organism>
<dbReference type="RefSeq" id="WP_203812167.1">
    <property type="nucleotide sequence ID" value="NZ_BOMY01000044.1"/>
</dbReference>
<evidence type="ECO:0000313" key="2">
    <source>
        <dbReference type="Proteomes" id="UP000623608"/>
    </source>
</evidence>
<dbReference type="AlphaFoldDB" id="A0A919NSE1"/>
<keyword evidence="2" id="KW-1185">Reference proteome</keyword>
<sequence length="57" mass="6536">MTENMGAEILQLPRPEDISLDGWEEIRDSPLAHALERWINRDPDQSEKSLSIFANVT</sequence>
<dbReference type="Proteomes" id="UP000623608">
    <property type="component" value="Unassembled WGS sequence"/>
</dbReference>
<name>A0A919NSE1_9ACTN</name>
<protein>
    <submittedName>
        <fullName evidence="1">Uncharacterized protein</fullName>
    </submittedName>
</protein>